<feature type="transmembrane region" description="Helical" evidence="2">
    <location>
        <begin position="171"/>
        <end position="189"/>
    </location>
</feature>
<dbReference type="PANTHER" id="PTHR42709">
    <property type="entry name" value="ALKALINE PHOSPHATASE LIKE PROTEIN"/>
    <property type="match status" value="1"/>
</dbReference>
<reference evidence="4 5" key="1">
    <citation type="submission" date="2024-06" db="EMBL/GenBank/DDBJ databases">
        <title>Lysinibacillus zambalefons sp. nov., a Novel Firmicute Isolated from the Poon Bato Zambales Hyperalkaline Spring.</title>
        <authorList>
            <person name="Aja J.A."/>
            <person name="Lazaro J.E.H."/>
            <person name="Llorin L.D."/>
            <person name="Lim K.R."/>
            <person name="Teodosio J."/>
            <person name="Dalisay D.S."/>
        </authorList>
    </citation>
    <scope>NUCLEOTIDE SEQUENCE [LARGE SCALE GENOMIC DNA]</scope>
    <source>
        <strain evidence="4 5">M3</strain>
    </source>
</reference>
<evidence type="ECO:0000256" key="1">
    <source>
        <dbReference type="ARBA" id="ARBA00010792"/>
    </source>
</evidence>
<accession>A0ABV1MQV7</accession>
<comment type="similarity">
    <text evidence="1">Belongs to the DedA family.</text>
</comment>
<dbReference type="InterPro" id="IPR032816">
    <property type="entry name" value="VTT_dom"/>
</dbReference>
<name>A0ABV1MQV7_9BACI</name>
<keyword evidence="2" id="KW-1133">Transmembrane helix</keyword>
<keyword evidence="5" id="KW-1185">Reference proteome</keyword>
<feature type="domain" description="VTT" evidence="3">
    <location>
        <begin position="31"/>
        <end position="154"/>
    </location>
</feature>
<keyword evidence="2" id="KW-0812">Transmembrane</keyword>
<evidence type="ECO:0000259" key="3">
    <source>
        <dbReference type="Pfam" id="PF09335"/>
    </source>
</evidence>
<feature type="transmembrane region" description="Helical" evidence="2">
    <location>
        <begin position="12"/>
        <end position="31"/>
    </location>
</feature>
<dbReference type="RefSeq" id="WP_349659535.1">
    <property type="nucleotide sequence ID" value="NZ_JBEGDG010000006.1"/>
</dbReference>
<dbReference type="Pfam" id="PF09335">
    <property type="entry name" value="VTT_dom"/>
    <property type="match status" value="1"/>
</dbReference>
<gene>
    <name evidence="4" type="ORF">ABNX05_09700</name>
</gene>
<dbReference type="PANTHER" id="PTHR42709:SF9">
    <property type="entry name" value="ALKALINE PHOSPHATASE LIKE PROTEIN"/>
    <property type="match status" value="1"/>
</dbReference>
<organism evidence="4 5">
    <name type="scientific">Lysinibacillus zambalensis</name>
    <dbReference type="NCBI Taxonomy" id="3160866"/>
    <lineage>
        <taxon>Bacteria</taxon>
        <taxon>Bacillati</taxon>
        <taxon>Bacillota</taxon>
        <taxon>Bacilli</taxon>
        <taxon>Bacillales</taxon>
        <taxon>Bacillaceae</taxon>
        <taxon>Lysinibacillus</taxon>
    </lineage>
</organism>
<proteinExistence type="inferred from homology"/>
<sequence length="198" mass="22560">MGLQDLLSYIEQYGYFALFFSLWLGIVGMPLPDEMIVMSGGFLSSLGKMSVLKAFVLTYLGAVSGLSLGFILGKVFGHKILDKLVKKNKAKYLLQSKKLLDRYGHFALVISYFIPIVRHILPYLVGMNNVSFKKYALYYYSAGFVWTLIYFTLGLFFGKHIENISMIATKYGIYFGAFVSIAVCFYYFYTRKLKSVSE</sequence>
<feature type="transmembrane region" description="Helical" evidence="2">
    <location>
        <begin position="103"/>
        <end position="125"/>
    </location>
</feature>
<feature type="transmembrane region" description="Helical" evidence="2">
    <location>
        <begin position="137"/>
        <end position="159"/>
    </location>
</feature>
<keyword evidence="2" id="KW-0472">Membrane</keyword>
<feature type="transmembrane region" description="Helical" evidence="2">
    <location>
        <begin position="51"/>
        <end position="77"/>
    </location>
</feature>
<evidence type="ECO:0000313" key="5">
    <source>
        <dbReference type="Proteomes" id="UP001478862"/>
    </source>
</evidence>
<comment type="caution">
    <text evidence="4">The sequence shown here is derived from an EMBL/GenBank/DDBJ whole genome shotgun (WGS) entry which is preliminary data.</text>
</comment>
<protein>
    <submittedName>
        <fullName evidence="4">DedA family protein</fullName>
    </submittedName>
</protein>
<evidence type="ECO:0000313" key="4">
    <source>
        <dbReference type="EMBL" id="MEQ6354886.1"/>
    </source>
</evidence>
<dbReference type="EMBL" id="JBEGDG010000006">
    <property type="protein sequence ID" value="MEQ6354886.1"/>
    <property type="molecule type" value="Genomic_DNA"/>
</dbReference>
<dbReference type="Proteomes" id="UP001478862">
    <property type="component" value="Unassembled WGS sequence"/>
</dbReference>
<evidence type="ECO:0000256" key="2">
    <source>
        <dbReference type="SAM" id="Phobius"/>
    </source>
</evidence>
<dbReference type="InterPro" id="IPR051311">
    <property type="entry name" value="DedA_domain"/>
</dbReference>